<dbReference type="InterPro" id="IPR023380">
    <property type="entry name" value="DsbB-like_sf"/>
</dbReference>
<evidence type="ECO:0000256" key="4">
    <source>
        <dbReference type="ARBA" id="ARBA00023136"/>
    </source>
</evidence>
<feature type="transmembrane region" description="Helical" evidence="5">
    <location>
        <begin position="7"/>
        <end position="28"/>
    </location>
</feature>
<evidence type="ECO:0000256" key="2">
    <source>
        <dbReference type="ARBA" id="ARBA00022692"/>
    </source>
</evidence>
<evidence type="ECO:0000313" key="6">
    <source>
        <dbReference type="EMBL" id="WPX95969.1"/>
    </source>
</evidence>
<evidence type="ECO:0000256" key="5">
    <source>
        <dbReference type="SAM" id="Phobius"/>
    </source>
</evidence>
<reference evidence="6 7" key="1">
    <citation type="submission" date="2022-11" db="EMBL/GenBank/DDBJ databases">
        <title>Host association and intracellularity evolved multiple times independently in the Rickettsiales.</title>
        <authorList>
            <person name="Castelli M."/>
            <person name="Nardi T."/>
            <person name="Gammuto L."/>
            <person name="Bellinzona G."/>
            <person name="Sabaneyeva E."/>
            <person name="Potekhin A."/>
            <person name="Serra V."/>
            <person name="Petroni G."/>
            <person name="Sassera D."/>
        </authorList>
    </citation>
    <scope>NUCLEOTIDE SEQUENCE [LARGE SCALE GENOMIC DNA]</scope>
    <source>
        <strain evidence="6 7">NDG2</strain>
    </source>
</reference>
<feature type="transmembrane region" description="Helical" evidence="5">
    <location>
        <begin position="40"/>
        <end position="58"/>
    </location>
</feature>
<dbReference type="Pfam" id="PF02600">
    <property type="entry name" value="DsbB"/>
    <property type="match status" value="1"/>
</dbReference>
<dbReference type="Gene3D" id="1.20.1550.10">
    <property type="entry name" value="DsbB-like"/>
    <property type="match status" value="1"/>
</dbReference>
<keyword evidence="7" id="KW-1185">Reference proteome</keyword>
<evidence type="ECO:0000256" key="1">
    <source>
        <dbReference type="ARBA" id="ARBA00004141"/>
    </source>
</evidence>
<sequence length="160" mass="18408">MVAQRQQFILLVIGLIPLFVAYIAEYFYNLAPCKLCLYQRVPYIAISFLTVLSFMLPLGKFFFTMCELLLLVGFCMSIFHFGVEKNFFQFSTACANNLQTAQNFEAFKAMLVQQDYVLCDQVSFKIVGVPISLINAIYSIFFFLLIIKLGKNIRQEDAQK</sequence>
<dbReference type="InterPro" id="IPR024199">
    <property type="entry name" value="Uncharacterised_DsbB"/>
</dbReference>
<evidence type="ECO:0000256" key="3">
    <source>
        <dbReference type="ARBA" id="ARBA00022989"/>
    </source>
</evidence>
<feature type="transmembrane region" description="Helical" evidence="5">
    <location>
        <begin position="65"/>
        <end position="83"/>
    </location>
</feature>
<evidence type="ECO:0000313" key="7">
    <source>
        <dbReference type="Proteomes" id="UP001327219"/>
    </source>
</evidence>
<keyword evidence="4 5" id="KW-0472">Membrane</keyword>
<keyword evidence="3 5" id="KW-1133">Transmembrane helix</keyword>
<dbReference type="EMBL" id="CP110820">
    <property type="protein sequence ID" value="WPX95969.1"/>
    <property type="molecule type" value="Genomic_DNA"/>
</dbReference>
<dbReference type="InterPro" id="IPR003752">
    <property type="entry name" value="DiS_bond_form_DsbB/BdbC"/>
</dbReference>
<dbReference type="RefSeq" id="WP_323732939.1">
    <property type="nucleotide sequence ID" value="NZ_CP110820.1"/>
</dbReference>
<organism evidence="6 7">
    <name type="scientific">Candidatus Bandiella euplotis</name>
    <dbReference type="NCBI Taxonomy" id="1664265"/>
    <lineage>
        <taxon>Bacteria</taxon>
        <taxon>Pseudomonadati</taxon>
        <taxon>Pseudomonadota</taxon>
        <taxon>Alphaproteobacteria</taxon>
        <taxon>Rickettsiales</taxon>
        <taxon>Candidatus Midichloriaceae</taxon>
        <taxon>Candidatus Bandiella</taxon>
    </lineage>
</organism>
<comment type="subcellular location">
    <subcellularLocation>
        <location evidence="1">Membrane</location>
        <topology evidence="1">Multi-pass membrane protein</topology>
    </subcellularLocation>
</comment>
<keyword evidence="2 5" id="KW-0812">Transmembrane</keyword>
<feature type="transmembrane region" description="Helical" evidence="5">
    <location>
        <begin position="126"/>
        <end position="147"/>
    </location>
</feature>
<gene>
    <name evidence="6" type="ORF">Bandiella_00070</name>
</gene>
<dbReference type="SUPFAM" id="SSF158442">
    <property type="entry name" value="DsbB-like"/>
    <property type="match status" value="1"/>
</dbReference>
<proteinExistence type="predicted"/>
<accession>A0ABZ0UM17</accession>
<name>A0ABZ0UM17_9RICK</name>
<protein>
    <submittedName>
        <fullName evidence="6">Disulfide bond formation protein B</fullName>
    </submittedName>
</protein>
<dbReference type="PIRSF" id="PIRSF033913">
    <property type="entry name" value="S-S_format_DsbB"/>
    <property type="match status" value="1"/>
</dbReference>
<dbReference type="Proteomes" id="UP001327219">
    <property type="component" value="Chromosome"/>
</dbReference>